<dbReference type="Gramene" id="ONK55190">
    <property type="protein sequence ID" value="ONK55190"/>
    <property type="gene ID" value="A4U43_UnF6560"/>
</dbReference>
<gene>
    <name evidence="2" type="ORF">A4U43_UnF6560</name>
</gene>
<reference evidence="3" key="1">
    <citation type="journal article" date="2017" name="Nat. Commun.">
        <title>The asparagus genome sheds light on the origin and evolution of a young Y chromosome.</title>
        <authorList>
            <person name="Harkess A."/>
            <person name="Zhou J."/>
            <person name="Xu C."/>
            <person name="Bowers J.E."/>
            <person name="Van der Hulst R."/>
            <person name="Ayyampalayam S."/>
            <person name="Mercati F."/>
            <person name="Riccardi P."/>
            <person name="McKain M.R."/>
            <person name="Kakrana A."/>
            <person name="Tang H."/>
            <person name="Ray J."/>
            <person name="Groenendijk J."/>
            <person name="Arikit S."/>
            <person name="Mathioni S.M."/>
            <person name="Nakano M."/>
            <person name="Shan H."/>
            <person name="Telgmann-Rauber A."/>
            <person name="Kanno A."/>
            <person name="Yue Z."/>
            <person name="Chen H."/>
            <person name="Li W."/>
            <person name="Chen Y."/>
            <person name="Xu X."/>
            <person name="Zhang Y."/>
            <person name="Luo S."/>
            <person name="Chen H."/>
            <person name="Gao J."/>
            <person name="Mao Z."/>
            <person name="Pires J.C."/>
            <person name="Luo M."/>
            <person name="Kudrna D."/>
            <person name="Wing R.A."/>
            <person name="Meyers B.C."/>
            <person name="Yi K."/>
            <person name="Kong H."/>
            <person name="Lavrijsen P."/>
            <person name="Sunseri F."/>
            <person name="Falavigna A."/>
            <person name="Ye Y."/>
            <person name="Leebens-Mack J.H."/>
            <person name="Chen G."/>
        </authorList>
    </citation>
    <scope>NUCLEOTIDE SEQUENCE [LARGE SCALE GENOMIC DNA]</scope>
    <source>
        <strain evidence="3">cv. DH0086</strain>
    </source>
</reference>
<feature type="region of interest" description="Disordered" evidence="1">
    <location>
        <begin position="41"/>
        <end position="67"/>
    </location>
</feature>
<dbReference type="Proteomes" id="UP000243459">
    <property type="component" value="Unassembled WGS sequence"/>
</dbReference>
<protein>
    <submittedName>
        <fullName evidence="2">Uncharacterized protein</fullName>
    </submittedName>
</protein>
<proteinExistence type="predicted"/>
<dbReference type="AlphaFoldDB" id="A0A1R3L6F2"/>
<evidence type="ECO:0000313" key="3">
    <source>
        <dbReference type="Proteomes" id="UP000243459"/>
    </source>
</evidence>
<accession>A0A1R3L6F2</accession>
<name>A0A1R3L6F2_ASPOF</name>
<keyword evidence="3" id="KW-1185">Reference proteome</keyword>
<evidence type="ECO:0000313" key="2">
    <source>
        <dbReference type="EMBL" id="ONK55190.1"/>
    </source>
</evidence>
<evidence type="ECO:0000256" key="1">
    <source>
        <dbReference type="SAM" id="MobiDB-lite"/>
    </source>
</evidence>
<dbReference type="EMBL" id="KV863684">
    <property type="protein sequence ID" value="ONK55190.1"/>
    <property type="molecule type" value="Genomic_DNA"/>
</dbReference>
<organism evidence="2 3">
    <name type="scientific">Asparagus officinalis</name>
    <name type="common">Garden asparagus</name>
    <dbReference type="NCBI Taxonomy" id="4686"/>
    <lineage>
        <taxon>Eukaryota</taxon>
        <taxon>Viridiplantae</taxon>
        <taxon>Streptophyta</taxon>
        <taxon>Embryophyta</taxon>
        <taxon>Tracheophyta</taxon>
        <taxon>Spermatophyta</taxon>
        <taxon>Magnoliopsida</taxon>
        <taxon>Liliopsida</taxon>
        <taxon>Asparagales</taxon>
        <taxon>Asparagaceae</taxon>
        <taxon>Asparagoideae</taxon>
        <taxon>Asparagus</taxon>
    </lineage>
</organism>
<sequence>MLQGRVNFLELDAHQFEVVKKSRNDTLEKVKEVKIAGGGLVLGGEEEEEATSGGSGEDLANDSSEVS</sequence>